<proteinExistence type="predicted"/>
<reference evidence="1 2" key="1">
    <citation type="submission" date="2016-10" db="EMBL/GenBank/DDBJ databases">
        <title>Rodentibacter gen. nov. and new species.</title>
        <authorList>
            <person name="Christensen H."/>
        </authorList>
    </citation>
    <scope>NUCLEOTIDE SEQUENCE [LARGE SCALE GENOMIC DNA]</scope>
    <source>
        <strain evidence="1 2">Ac151</strain>
    </source>
</reference>
<organism evidence="1 2">
    <name type="scientific">Rodentibacter myodis</name>
    <dbReference type="NCBI Taxonomy" id="1907939"/>
    <lineage>
        <taxon>Bacteria</taxon>
        <taxon>Pseudomonadati</taxon>
        <taxon>Pseudomonadota</taxon>
        <taxon>Gammaproteobacteria</taxon>
        <taxon>Pasteurellales</taxon>
        <taxon>Pasteurellaceae</taxon>
        <taxon>Rodentibacter</taxon>
    </lineage>
</organism>
<sequence length="60" mass="7185">MKSIFTAQFGQFPLRFILKNDELFFSKSDLTTIFYDFFPTSHRYFVDEKVFQMSSVINTI</sequence>
<name>A0A1V3JRB6_9PAST</name>
<evidence type="ECO:0000313" key="2">
    <source>
        <dbReference type="Proteomes" id="UP000188602"/>
    </source>
</evidence>
<evidence type="ECO:0000313" key="1">
    <source>
        <dbReference type="EMBL" id="OOF59341.1"/>
    </source>
</evidence>
<dbReference type="EMBL" id="MLHQ01000010">
    <property type="protein sequence ID" value="OOF59341.1"/>
    <property type="molecule type" value="Genomic_DNA"/>
</dbReference>
<dbReference type="Proteomes" id="UP000188602">
    <property type="component" value="Unassembled WGS sequence"/>
</dbReference>
<keyword evidence="2" id="KW-1185">Reference proteome</keyword>
<dbReference type="RefSeq" id="WP_077423434.1">
    <property type="nucleotide sequence ID" value="NZ_MLHQ01000010.1"/>
</dbReference>
<accession>A0A1V3JRB6</accession>
<comment type="caution">
    <text evidence="1">The sequence shown here is derived from an EMBL/GenBank/DDBJ whole genome shotgun (WGS) entry which is preliminary data.</text>
</comment>
<dbReference type="STRING" id="1907939.BKL49_04510"/>
<dbReference type="AlphaFoldDB" id="A0A1V3JRB6"/>
<protein>
    <submittedName>
        <fullName evidence="1">Uncharacterized protein</fullName>
    </submittedName>
</protein>
<gene>
    <name evidence="1" type="ORF">BKL49_04510</name>
</gene>